<dbReference type="RefSeq" id="WP_039209780.1">
    <property type="nucleotide sequence ID" value="NZ_JSCE01000183.1"/>
</dbReference>
<comment type="caution">
    <text evidence="2">The sequence shown here is derived from an EMBL/GenBank/DDBJ whole genome shotgun (WGS) entry which is preliminary data.</text>
</comment>
<keyword evidence="3" id="KW-1185">Reference proteome</keyword>
<dbReference type="EMBL" id="JSCE01000183">
    <property type="protein sequence ID" value="KHM51620.1"/>
    <property type="molecule type" value="Genomic_DNA"/>
</dbReference>
<evidence type="ECO:0000313" key="2">
    <source>
        <dbReference type="EMBL" id="KHM51620.1"/>
    </source>
</evidence>
<dbReference type="InterPro" id="IPR011604">
    <property type="entry name" value="PDDEXK-like_dom_sf"/>
</dbReference>
<dbReference type="Pfam" id="PF10926">
    <property type="entry name" value="DUF2800"/>
    <property type="match status" value="1"/>
</dbReference>
<evidence type="ECO:0000256" key="1">
    <source>
        <dbReference type="SAM" id="MobiDB-lite"/>
    </source>
</evidence>
<dbReference type="AlphaFoldDB" id="A0A0B2JTF1"/>
<dbReference type="InterPro" id="IPR021229">
    <property type="entry name" value="DUF2800"/>
</dbReference>
<evidence type="ECO:0008006" key="4">
    <source>
        <dbReference type="Google" id="ProtNLM"/>
    </source>
</evidence>
<dbReference type="STRING" id="82374.NZ47_09570"/>
<protein>
    <recommendedName>
        <fullName evidence="4">Nuclease</fullName>
    </recommendedName>
</protein>
<reference evidence="2 3" key="1">
    <citation type="journal article" date="2013" name="PLoS ONE">
        <title>Identification and characterization of three novel lipases belonging to families II and V from Anaerovibrio lipolyticus 5ST.</title>
        <authorList>
            <person name="Prive F."/>
            <person name="Kaderbhai N.N."/>
            <person name="Girdwood S."/>
            <person name="Worgan H.J."/>
            <person name="Pinloche E."/>
            <person name="Scollan N.D."/>
            <person name="Huws S.A."/>
            <person name="Newbold C.J."/>
        </authorList>
    </citation>
    <scope>NUCLEOTIDE SEQUENCE [LARGE SCALE GENOMIC DNA]</scope>
    <source>
        <strain evidence="2 3">5S</strain>
    </source>
</reference>
<gene>
    <name evidence="2" type="ORF">NZ47_09570</name>
</gene>
<proteinExistence type="predicted"/>
<evidence type="ECO:0000313" key="3">
    <source>
        <dbReference type="Proteomes" id="UP000030993"/>
    </source>
</evidence>
<dbReference type="Gene3D" id="3.90.320.10">
    <property type="match status" value="1"/>
</dbReference>
<sequence length="382" mass="42615">MPEIHAILSASASHRWLECTPSARLEADLPDKTSEYAEEGTKAHALAEKRLNKYLAGKNLKTKPKDVDGEMWEATGQYVDICIEKINEAKSASPDAEVHVEERLDFSPWVPEGFGTGDMVLVSDAYIEVIDLKYGKGVKVSAENNSQMMLYALGLYNSYGLLYGAEKVRMTIVQPRIDNLSTAEISVKDLLAWGESIKPVAQKAFKGEGERCAGEHCKFCKGKATCRKLAEWELEKVQEDLEPDDLTDIDVVDILLRADSIKKWLTALEEYALDKAINDGIEWPGMKVVEGRSNRKISDPDAARSILAQEGYSEDDFLKPRELKTITDLEKLMGKKQFAQVMKDIIVKPQDKPTLVANSDKREPMKLETAGADDLDDSLLND</sequence>
<organism evidence="2 3">
    <name type="scientific">Anaerovibrio lipolyticus</name>
    <dbReference type="NCBI Taxonomy" id="82374"/>
    <lineage>
        <taxon>Bacteria</taxon>
        <taxon>Bacillati</taxon>
        <taxon>Bacillota</taxon>
        <taxon>Negativicutes</taxon>
        <taxon>Selenomonadales</taxon>
        <taxon>Selenomonadaceae</taxon>
        <taxon>Anaerovibrio</taxon>
    </lineage>
</organism>
<feature type="region of interest" description="Disordered" evidence="1">
    <location>
        <begin position="352"/>
        <end position="382"/>
    </location>
</feature>
<feature type="compositionally biased region" description="Acidic residues" evidence="1">
    <location>
        <begin position="371"/>
        <end position="382"/>
    </location>
</feature>
<dbReference type="Proteomes" id="UP000030993">
    <property type="component" value="Unassembled WGS sequence"/>
</dbReference>
<accession>A0A0B2JTF1</accession>
<name>A0A0B2JTF1_9FIRM</name>